<name>A0ABT5IGX7_9CAUL</name>
<gene>
    <name evidence="4" type="ORF">PQU94_14355</name>
</gene>
<evidence type="ECO:0000259" key="3">
    <source>
        <dbReference type="Pfam" id="PF00849"/>
    </source>
</evidence>
<dbReference type="PROSITE" id="PS01129">
    <property type="entry name" value="PSI_RLU"/>
    <property type="match status" value="1"/>
</dbReference>
<feature type="region of interest" description="Disordered" evidence="2">
    <location>
        <begin position="1"/>
        <end position="46"/>
    </location>
</feature>
<organism evidence="4 5">
    <name type="scientific">Asticcacaulis currens</name>
    <dbReference type="NCBI Taxonomy" id="2984210"/>
    <lineage>
        <taxon>Bacteria</taxon>
        <taxon>Pseudomonadati</taxon>
        <taxon>Pseudomonadota</taxon>
        <taxon>Alphaproteobacteria</taxon>
        <taxon>Caulobacterales</taxon>
        <taxon>Caulobacteraceae</taxon>
        <taxon>Asticcacaulis</taxon>
    </lineage>
</organism>
<dbReference type="Proteomes" id="UP001216595">
    <property type="component" value="Unassembled WGS sequence"/>
</dbReference>
<reference evidence="4 5" key="1">
    <citation type="submission" date="2023-01" db="EMBL/GenBank/DDBJ databases">
        <title>Novel species of the genus Asticcacaulis isolated from rivers.</title>
        <authorList>
            <person name="Lu H."/>
        </authorList>
    </citation>
    <scope>NUCLEOTIDE SEQUENCE [LARGE SCALE GENOMIC DNA]</scope>
    <source>
        <strain evidence="4 5">DXS10W</strain>
    </source>
</reference>
<keyword evidence="5" id="KW-1185">Reference proteome</keyword>
<dbReference type="RefSeq" id="WP_272742126.1">
    <property type="nucleotide sequence ID" value="NZ_JAQQKW010000009.1"/>
</dbReference>
<dbReference type="InterPro" id="IPR006145">
    <property type="entry name" value="PsdUridine_synth_RsuA/RluA"/>
</dbReference>
<dbReference type="EMBL" id="JAQQKW010000009">
    <property type="protein sequence ID" value="MDC7695460.1"/>
    <property type="molecule type" value="Genomic_DNA"/>
</dbReference>
<dbReference type="CDD" id="cd02869">
    <property type="entry name" value="PseudoU_synth_RluA_like"/>
    <property type="match status" value="1"/>
</dbReference>
<evidence type="ECO:0000313" key="4">
    <source>
        <dbReference type="EMBL" id="MDC7695460.1"/>
    </source>
</evidence>
<dbReference type="Pfam" id="PF00849">
    <property type="entry name" value="PseudoU_synth_2"/>
    <property type="match status" value="1"/>
</dbReference>
<accession>A0ABT5IGX7</accession>
<comment type="caution">
    <text evidence="4">The sequence shown here is derived from an EMBL/GenBank/DDBJ whole genome shotgun (WGS) entry which is preliminary data.</text>
</comment>
<evidence type="ECO:0000313" key="5">
    <source>
        <dbReference type="Proteomes" id="UP001216595"/>
    </source>
</evidence>
<dbReference type="SUPFAM" id="SSF55120">
    <property type="entry name" value="Pseudouridine synthase"/>
    <property type="match status" value="1"/>
</dbReference>
<comment type="similarity">
    <text evidence="1">Belongs to the pseudouridine synthase RluA family.</text>
</comment>
<dbReference type="InterPro" id="IPR050188">
    <property type="entry name" value="RluA_PseudoU_synthase"/>
</dbReference>
<proteinExistence type="inferred from homology"/>
<dbReference type="InterPro" id="IPR006224">
    <property type="entry name" value="PsdUridine_synth_RluA-like_CS"/>
</dbReference>
<evidence type="ECO:0000256" key="1">
    <source>
        <dbReference type="ARBA" id="ARBA00010876"/>
    </source>
</evidence>
<feature type="domain" description="Pseudouridine synthase RsuA/RluA-like" evidence="3">
    <location>
        <begin position="74"/>
        <end position="224"/>
    </location>
</feature>
<protein>
    <submittedName>
        <fullName evidence="4">RluA family pseudouridine synthase</fullName>
    </submittedName>
</protein>
<dbReference type="PANTHER" id="PTHR21600">
    <property type="entry name" value="MITOCHONDRIAL RNA PSEUDOURIDINE SYNTHASE"/>
    <property type="match status" value="1"/>
</dbReference>
<dbReference type="PANTHER" id="PTHR21600:SF87">
    <property type="entry name" value="RNA PSEUDOURIDYLATE SYNTHASE DOMAIN-CONTAINING PROTEIN 1"/>
    <property type="match status" value="1"/>
</dbReference>
<dbReference type="InterPro" id="IPR020103">
    <property type="entry name" value="PsdUridine_synth_cat_dom_sf"/>
</dbReference>
<evidence type="ECO:0000256" key="2">
    <source>
        <dbReference type="SAM" id="MobiDB-lite"/>
    </source>
</evidence>
<sequence>MTPKKQDKLNRKKASRQSPQHKAAIAEREARGWARPVQTPKNPKAIDRPLKLSDEEIVWVKSMLIHEDGVIMGFNKPSNLSSQGGRGNFHNLDDMLWAFARSNCNKPRLLHRLDRDTSGIILAAKTRTSAAFVGNAIAARDVHKTYVCIVAHPHNLKDEGVIDVPLRREEIGREAYSRVCAADHPEALSARTTYRVLSRTDTSALVQCEPFTGRMHQIRVHMAHLGCPIAGDVRYGGALSLDGVRVPRLMLHARAIEFPHPDGGRRRWEAPLSPDLQALCAQAGLNLDKNLGKPFIYLP</sequence>
<dbReference type="Gene3D" id="3.30.2350.10">
    <property type="entry name" value="Pseudouridine synthase"/>
    <property type="match status" value="1"/>
</dbReference>